<dbReference type="InterPro" id="IPR036514">
    <property type="entry name" value="SGNH_hydro_sf"/>
</dbReference>
<name>A0A1E5V987_9POAL</name>
<dbReference type="AlphaFoldDB" id="A0A1E5V987"/>
<dbReference type="EMBL" id="LWDX02047310">
    <property type="protein sequence ID" value="OEL21713.1"/>
    <property type="molecule type" value="Genomic_DNA"/>
</dbReference>
<sequence length="74" mass="8200">MFSFGDSFADTGNNPAVFAWFSVFDPVTRPPYGFTFFGHPTGRNSDGRLILDFIVTPFTVLSTRTSRIARCKGS</sequence>
<comment type="similarity">
    <text evidence="1">Belongs to the 'GDSL' lipolytic enzyme family.</text>
</comment>
<protein>
    <recommendedName>
        <fullName evidence="4">GDSL esterase/lipase</fullName>
    </recommendedName>
</protein>
<comment type="caution">
    <text evidence="2">The sequence shown here is derived from an EMBL/GenBank/DDBJ whole genome shotgun (WGS) entry which is preliminary data.</text>
</comment>
<gene>
    <name evidence="2" type="ORF">BAE44_0017267</name>
</gene>
<proteinExistence type="inferred from homology"/>
<evidence type="ECO:0000256" key="1">
    <source>
        <dbReference type="ARBA" id="ARBA00008668"/>
    </source>
</evidence>
<dbReference type="Gene3D" id="3.40.50.1110">
    <property type="entry name" value="SGNH hydrolase"/>
    <property type="match status" value="1"/>
</dbReference>
<dbReference type="OrthoDB" id="786368at2759"/>
<reference evidence="2 3" key="1">
    <citation type="submission" date="2016-09" db="EMBL/GenBank/DDBJ databases">
        <title>The draft genome of Dichanthelium oligosanthes: A C3 panicoid grass species.</title>
        <authorList>
            <person name="Studer A.J."/>
            <person name="Schnable J.C."/>
            <person name="Brutnell T.P."/>
        </authorList>
    </citation>
    <scope>NUCLEOTIDE SEQUENCE [LARGE SCALE GENOMIC DNA]</scope>
    <source>
        <strain evidence="3">cv. Kellogg 1175</strain>
        <tissue evidence="2">Leaf</tissue>
    </source>
</reference>
<evidence type="ECO:0000313" key="2">
    <source>
        <dbReference type="EMBL" id="OEL21713.1"/>
    </source>
</evidence>
<evidence type="ECO:0008006" key="4">
    <source>
        <dbReference type="Google" id="ProtNLM"/>
    </source>
</evidence>
<evidence type="ECO:0000313" key="3">
    <source>
        <dbReference type="Proteomes" id="UP000095767"/>
    </source>
</evidence>
<dbReference type="STRING" id="888268.A0A1E5V987"/>
<dbReference type="PANTHER" id="PTHR22835:SF620">
    <property type="entry name" value="OS01G0223000 PROTEIN"/>
    <property type="match status" value="1"/>
</dbReference>
<organism evidence="2 3">
    <name type="scientific">Dichanthelium oligosanthes</name>
    <dbReference type="NCBI Taxonomy" id="888268"/>
    <lineage>
        <taxon>Eukaryota</taxon>
        <taxon>Viridiplantae</taxon>
        <taxon>Streptophyta</taxon>
        <taxon>Embryophyta</taxon>
        <taxon>Tracheophyta</taxon>
        <taxon>Spermatophyta</taxon>
        <taxon>Magnoliopsida</taxon>
        <taxon>Liliopsida</taxon>
        <taxon>Poales</taxon>
        <taxon>Poaceae</taxon>
        <taxon>PACMAD clade</taxon>
        <taxon>Panicoideae</taxon>
        <taxon>Panicodae</taxon>
        <taxon>Paniceae</taxon>
        <taxon>Dichantheliinae</taxon>
        <taxon>Dichanthelium</taxon>
    </lineage>
</organism>
<dbReference type="Proteomes" id="UP000095767">
    <property type="component" value="Unassembled WGS sequence"/>
</dbReference>
<dbReference type="PANTHER" id="PTHR22835">
    <property type="entry name" value="ZINC FINGER FYVE DOMAIN CONTAINING PROTEIN"/>
    <property type="match status" value="1"/>
</dbReference>
<keyword evidence="3" id="KW-1185">Reference proteome</keyword>
<accession>A0A1E5V987</accession>